<dbReference type="Proteomes" id="UP001209878">
    <property type="component" value="Unassembled WGS sequence"/>
</dbReference>
<gene>
    <name evidence="8" type="ORF">NP493_664g00010</name>
</gene>
<evidence type="ECO:0000256" key="5">
    <source>
        <dbReference type="ARBA" id="ARBA00051722"/>
    </source>
</evidence>
<dbReference type="EMBL" id="JAODUO010000664">
    <property type="protein sequence ID" value="KAK2176382.1"/>
    <property type="molecule type" value="Genomic_DNA"/>
</dbReference>
<evidence type="ECO:0000256" key="4">
    <source>
        <dbReference type="ARBA" id="ARBA00022912"/>
    </source>
</evidence>
<feature type="domain" description="Tyrosine-protein phosphatase" evidence="6">
    <location>
        <begin position="50"/>
        <end position="314"/>
    </location>
</feature>
<organism evidence="8 9">
    <name type="scientific">Ridgeia piscesae</name>
    <name type="common">Tubeworm</name>
    <dbReference type="NCBI Taxonomy" id="27915"/>
    <lineage>
        <taxon>Eukaryota</taxon>
        <taxon>Metazoa</taxon>
        <taxon>Spiralia</taxon>
        <taxon>Lophotrochozoa</taxon>
        <taxon>Annelida</taxon>
        <taxon>Polychaeta</taxon>
        <taxon>Sedentaria</taxon>
        <taxon>Canalipalpata</taxon>
        <taxon>Sabellida</taxon>
        <taxon>Siboglinidae</taxon>
        <taxon>Ridgeia</taxon>
    </lineage>
</organism>
<dbReference type="PANTHER" id="PTHR19134">
    <property type="entry name" value="RECEPTOR-TYPE TYROSINE-PROTEIN PHOSPHATASE"/>
    <property type="match status" value="1"/>
</dbReference>
<keyword evidence="9" id="KW-1185">Reference proteome</keyword>
<evidence type="ECO:0000313" key="8">
    <source>
        <dbReference type="EMBL" id="KAK2176382.1"/>
    </source>
</evidence>
<protein>
    <recommendedName>
        <fullName evidence="2">protein-tyrosine-phosphatase</fullName>
        <ecNumber evidence="2">3.1.3.48</ecNumber>
    </recommendedName>
</protein>
<dbReference type="InterPro" id="IPR000387">
    <property type="entry name" value="Tyr_Pase_dom"/>
</dbReference>
<name>A0AAD9KRX5_RIDPI</name>
<comment type="catalytic activity">
    <reaction evidence="5">
        <text>O-phospho-L-tyrosyl-[protein] + H2O = L-tyrosyl-[protein] + phosphate</text>
        <dbReference type="Rhea" id="RHEA:10684"/>
        <dbReference type="Rhea" id="RHEA-COMP:10136"/>
        <dbReference type="Rhea" id="RHEA-COMP:20101"/>
        <dbReference type="ChEBI" id="CHEBI:15377"/>
        <dbReference type="ChEBI" id="CHEBI:43474"/>
        <dbReference type="ChEBI" id="CHEBI:46858"/>
        <dbReference type="ChEBI" id="CHEBI:61978"/>
        <dbReference type="EC" id="3.1.3.48"/>
    </reaction>
</comment>
<dbReference type="PROSITE" id="PS50056">
    <property type="entry name" value="TYR_PHOSPHATASE_2"/>
    <property type="match status" value="1"/>
</dbReference>
<evidence type="ECO:0000259" key="6">
    <source>
        <dbReference type="PROSITE" id="PS50055"/>
    </source>
</evidence>
<evidence type="ECO:0000256" key="3">
    <source>
        <dbReference type="ARBA" id="ARBA00022801"/>
    </source>
</evidence>
<dbReference type="InterPro" id="IPR000242">
    <property type="entry name" value="PTP_cat"/>
</dbReference>
<reference evidence="8" key="1">
    <citation type="journal article" date="2023" name="Mol. Biol. Evol.">
        <title>Third-Generation Sequencing Reveals the Adaptive Role of the Epigenome in Three Deep-Sea Polychaetes.</title>
        <authorList>
            <person name="Perez M."/>
            <person name="Aroh O."/>
            <person name="Sun Y."/>
            <person name="Lan Y."/>
            <person name="Juniper S.K."/>
            <person name="Young C.R."/>
            <person name="Angers B."/>
            <person name="Qian P.Y."/>
        </authorList>
    </citation>
    <scope>NUCLEOTIDE SEQUENCE</scope>
    <source>
        <strain evidence="8">R07B-5</strain>
    </source>
</reference>
<dbReference type="InterPro" id="IPR003595">
    <property type="entry name" value="Tyr_Pase_cat"/>
</dbReference>
<dbReference type="InterPro" id="IPR050348">
    <property type="entry name" value="Protein-Tyr_Phosphatase"/>
</dbReference>
<dbReference type="Gene3D" id="3.90.190.10">
    <property type="entry name" value="Protein tyrosine phosphatase superfamily"/>
    <property type="match status" value="1"/>
</dbReference>
<dbReference type="PRINTS" id="PR00700">
    <property type="entry name" value="PRTYPHPHTASE"/>
</dbReference>
<dbReference type="GO" id="GO:0004725">
    <property type="term" value="F:protein tyrosine phosphatase activity"/>
    <property type="evidence" value="ECO:0007669"/>
    <property type="project" value="UniProtKB-EC"/>
</dbReference>
<dbReference type="PANTHER" id="PTHR19134:SF562">
    <property type="entry name" value="PROTEIN-TYROSINE-PHOSPHATASE"/>
    <property type="match status" value="1"/>
</dbReference>
<evidence type="ECO:0000259" key="7">
    <source>
        <dbReference type="PROSITE" id="PS50056"/>
    </source>
</evidence>
<dbReference type="EC" id="3.1.3.48" evidence="2"/>
<dbReference type="FunFam" id="3.90.190.10:FF:000102">
    <property type="entry name" value="Receptor-type tyrosine-protein phosphatase"/>
    <property type="match status" value="1"/>
</dbReference>
<comment type="similarity">
    <text evidence="1">Belongs to the protein-tyrosine phosphatase family.</text>
</comment>
<feature type="domain" description="Tyrosine specific protein phosphatases" evidence="7">
    <location>
        <begin position="232"/>
        <end position="305"/>
    </location>
</feature>
<dbReference type="CDD" id="cd00047">
    <property type="entry name" value="PTPc"/>
    <property type="match status" value="1"/>
</dbReference>
<evidence type="ECO:0000313" key="9">
    <source>
        <dbReference type="Proteomes" id="UP001209878"/>
    </source>
</evidence>
<sequence length="325" mass="36926">MLSLCLQDQYVFLYHALLDGLQSGHLAYPVSQYKHVYMRLCIDDEHMGDLKKQFQMLETLKPAQPPPNCAALMKANITKNRSLDVIPGDKTRPILSTKSPGRSDYINAVFIDSFGKPDGYLLTQMPLPDTVVDFWRLVFDYKCATIILLEETCIIYKGDTPYWPGVDQQQTYGSVTVTLLQERDSNVTGVTERTLSVHVTAKPKRVHKVKQYQLMSGWPKTDRLPSSTSTLLSLTELVKQPMSEDDHTGPVILQCMNGASRSGLFCAASHLLWSVAVDQYVDVFHSVQHVRNKRPQAIDSVEQYKFLHQLPADYQKLVRIYENID</sequence>
<dbReference type="SMART" id="SM00404">
    <property type="entry name" value="PTPc_motif"/>
    <property type="match status" value="1"/>
</dbReference>
<proteinExistence type="inferred from homology"/>
<dbReference type="PROSITE" id="PS50055">
    <property type="entry name" value="TYR_PHOSPHATASE_PTP"/>
    <property type="match status" value="1"/>
</dbReference>
<evidence type="ECO:0000256" key="2">
    <source>
        <dbReference type="ARBA" id="ARBA00013064"/>
    </source>
</evidence>
<keyword evidence="3" id="KW-0378">Hydrolase</keyword>
<evidence type="ECO:0000256" key="1">
    <source>
        <dbReference type="ARBA" id="ARBA00009580"/>
    </source>
</evidence>
<dbReference type="SUPFAM" id="SSF52799">
    <property type="entry name" value="(Phosphotyrosine protein) phosphatases II"/>
    <property type="match status" value="1"/>
</dbReference>
<comment type="caution">
    <text evidence="8">The sequence shown here is derived from an EMBL/GenBank/DDBJ whole genome shotgun (WGS) entry which is preliminary data.</text>
</comment>
<dbReference type="SMART" id="SM00194">
    <property type="entry name" value="PTPc"/>
    <property type="match status" value="1"/>
</dbReference>
<dbReference type="InterPro" id="IPR029021">
    <property type="entry name" value="Prot-tyrosine_phosphatase-like"/>
</dbReference>
<dbReference type="Pfam" id="PF00102">
    <property type="entry name" value="Y_phosphatase"/>
    <property type="match status" value="1"/>
</dbReference>
<accession>A0AAD9KRX5</accession>
<dbReference type="AlphaFoldDB" id="A0AAD9KRX5"/>
<keyword evidence="4" id="KW-0904">Protein phosphatase</keyword>